<dbReference type="KEGG" id="dpt:Deipr_0625"/>
<dbReference type="STRING" id="693977.Deipr_0625"/>
<dbReference type="OrthoDB" id="9866744at2"/>
<evidence type="ECO:0008006" key="4">
    <source>
        <dbReference type="Google" id="ProtNLM"/>
    </source>
</evidence>
<keyword evidence="1" id="KW-1133">Transmembrane helix</keyword>
<gene>
    <name evidence="2" type="ordered locus">Deipr_0625</name>
</gene>
<proteinExistence type="predicted"/>
<evidence type="ECO:0000313" key="3">
    <source>
        <dbReference type="Proteomes" id="UP000007718"/>
    </source>
</evidence>
<keyword evidence="1" id="KW-0472">Membrane</keyword>
<accession>F0RL13</accession>
<reference evidence="2 3" key="2">
    <citation type="journal article" date="2012" name="Stand. Genomic Sci.">
        <title>Complete genome sequence of the orange-red pigmented, radioresistant Deinococcus proteolyticus type strain (MRP(T)).</title>
        <authorList>
            <person name="Copeland A."/>
            <person name="Zeytun A."/>
            <person name="Yassawong M."/>
            <person name="Nolan M."/>
            <person name="Lucas S."/>
            <person name="Hammon N."/>
            <person name="Deshpande S."/>
            <person name="Cheng J.F."/>
            <person name="Han C."/>
            <person name="Tapia R."/>
            <person name="Goodwin L.A."/>
            <person name="Pitluck S."/>
            <person name="Mavromatis K."/>
            <person name="Liolios K."/>
            <person name="Pagani I."/>
            <person name="Ivanova N."/>
            <person name="Mikhailova N."/>
            <person name="Pati A."/>
            <person name="Chen A."/>
            <person name="Palaniappan K."/>
            <person name="Land M."/>
            <person name="Hauser L."/>
            <person name="Jeffries C.D."/>
            <person name="Brambilla E.M."/>
            <person name="Rohde M."/>
            <person name="Sikorski J."/>
            <person name="Pukall R."/>
            <person name="Goker M."/>
            <person name="Detter J.C."/>
            <person name="Woyke T."/>
            <person name="Bristow J."/>
            <person name="Eisen J.A."/>
            <person name="Markowitz V."/>
            <person name="Hugenholtz P."/>
            <person name="Kyrpides N.C."/>
            <person name="Klenk H.P."/>
            <person name="Lapidus A."/>
        </authorList>
    </citation>
    <scope>NUCLEOTIDE SEQUENCE [LARGE SCALE GENOMIC DNA]</scope>
    <source>
        <strain evidence="3">ATCC 35074 / DSM 20540 / JCM 6276 / NBRC 101906 / NCIMB 13154 / VKM Ac-1939 / CCM 2703 / MRP</strain>
    </source>
</reference>
<reference evidence="3" key="1">
    <citation type="submission" date="2011-02" db="EMBL/GenBank/DDBJ databases">
        <title>The complete sequence of chromosome of Deinococcus proteolyticus DSM 20540.</title>
        <authorList>
            <consortium name="US DOE Joint Genome Institute (JGI-PGF)"/>
            <person name="Lucas S."/>
            <person name="Copeland A."/>
            <person name="Lapidus A."/>
            <person name="Bruce D."/>
            <person name="Goodwin L."/>
            <person name="Pitluck S."/>
            <person name="Kyrpides N."/>
            <person name="Mavromatis K."/>
            <person name="Pagani I."/>
            <person name="Ivanova N."/>
            <person name="Ovchinnikova G."/>
            <person name="Zeytun A."/>
            <person name="Detter J.C."/>
            <person name="Han C."/>
            <person name="Land M."/>
            <person name="Hauser L."/>
            <person name="Markowitz V."/>
            <person name="Cheng J.-F."/>
            <person name="Hugenholtz P."/>
            <person name="Woyke T."/>
            <person name="Wu D."/>
            <person name="Pukall R."/>
            <person name="Steenblock K."/>
            <person name="Brambilla E."/>
            <person name="Klenk H.-P."/>
            <person name="Eisen J.A."/>
        </authorList>
    </citation>
    <scope>NUCLEOTIDE SEQUENCE [LARGE SCALE GENOMIC DNA]</scope>
    <source>
        <strain evidence="3">ATCC 35074 / DSM 20540 / JCM 6276 / NBRC 101906 / NCIMB 13154 / VKM Ac-1939 / CCM 2703 / MRP</strain>
    </source>
</reference>
<name>F0RL13_DEIPM</name>
<dbReference type="Proteomes" id="UP000007718">
    <property type="component" value="Chromosome"/>
</dbReference>
<keyword evidence="3" id="KW-1185">Reference proteome</keyword>
<evidence type="ECO:0000256" key="1">
    <source>
        <dbReference type="SAM" id="Phobius"/>
    </source>
</evidence>
<dbReference type="AlphaFoldDB" id="F0RL13"/>
<evidence type="ECO:0000313" key="2">
    <source>
        <dbReference type="EMBL" id="ADY25786.1"/>
    </source>
</evidence>
<feature type="transmembrane region" description="Helical" evidence="1">
    <location>
        <begin position="109"/>
        <end position="126"/>
    </location>
</feature>
<dbReference type="EMBL" id="CP002536">
    <property type="protein sequence ID" value="ADY25786.1"/>
    <property type="molecule type" value="Genomic_DNA"/>
</dbReference>
<keyword evidence="1" id="KW-0812">Transmembrane</keyword>
<dbReference type="HOGENOM" id="CLU_1924131_0_0_0"/>
<dbReference type="RefSeq" id="WP_013614395.1">
    <property type="nucleotide sequence ID" value="NC_015161.1"/>
</dbReference>
<sequence length="131" mass="14616">MSAEPPTPAQQNVDIIRMAQRLEQRLADRGALGRGLGEYARSLRGQLPDEVLHDIMKINRVRNDLVHRNIDLPLSRRDRESLQASYERAVEHLGRGDLEARSGLRVNPWALAAAAALVLLLVWLALTQGPV</sequence>
<protein>
    <recommendedName>
        <fullName evidence="4">DUF4145 domain-containing protein</fullName>
    </recommendedName>
</protein>
<organism evidence="2 3">
    <name type="scientific">Deinococcus proteolyticus (strain ATCC 35074 / DSM 20540 / JCM 6276 / NBRC 101906 / NCIMB 13154 / VKM Ac-1939 / CCM 2703 / MRP)</name>
    <dbReference type="NCBI Taxonomy" id="693977"/>
    <lineage>
        <taxon>Bacteria</taxon>
        <taxon>Thermotogati</taxon>
        <taxon>Deinococcota</taxon>
        <taxon>Deinococci</taxon>
        <taxon>Deinococcales</taxon>
        <taxon>Deinococcaceae</taxon>
        <taxon>Deinococcus</taxon>
    </lineage>
</organism>